<gene>
    <name evidence="1" type="ORF">NVIE_007430</name>
</gene>
<dbReference type="STRING" id="926571.NVIE_007430"/>
<dbReference type="RefSeq" id="WP_075054063.1">
    <property type="nucleotide sequence ID" value="NZ_CP007536.1"/>
</dbReference>
<sequence length="102" mass="11347">MNPREVLLKCTQDALLALGEPTMQSLVWHLNNAGVQMVPENFDIRRFYAALKDMMGGGADIIMDIVAHTMAFELQLDVTLDPRAPALEKVLKVLEVAQKVAR</sequence>
<evidence type="ECO:0000313" key="1">
    <source>
        <dbReference type="EMBL" id="AIC14954.1"/>
    </source>
</evidence>
<dbReference type="HOGENOM" id="CLU_2271130_0_0_2"/>
<accession>A0A060HE76</accession>
<name>A0A060HE76_9ARCH</name>
<protein>
    <recommendedName>
        <fullName evidence="3">Nitrosopumilus output domain-containing protein</fullName>
    </recommendedName>
</protein>
<keyword evidence="2" id="KW-1185">Reference proteome</keyword>
<dbReference type="GeneID" id="74946004"/>
<organism evidence="1 2">
    <name type="scientific">Nitrososphaera viennensis EN76</name>
    <dbReference type="NCBI Taxonomy" id="926571"/>
    <lineage>
        <taxon>Archaea</taxon>
        <taxon>Nitrososphaerota</taxon>
        <taxon>Nitrososphaeria</taxon>
        <taxon>Nitrososphaerales</taxon>
        <taxon>Nitrososphaeraceae</taxon>
        <taxon>Nitrososphaera</taxon>
    </lineage>
</organism>
<dbReference type="KEGG" id="nvn:NVIE_007430"/>
<reference evidence="1 2" key="1">
    <citation type="journal article" date="2014" name="Int. J. Syst. Evol. Microbiol.">
        <title>Nitrososphaera viennensis gen. nov., sp. nov., an aerobic and mesophilic, ammonia-oxidizing archaeon from soil and a member of the archaeal phylum Thaumarchaeota.</title>
        <authorList>
            <person name="Stieglmeier M."/>
            <person name="Klingl A."/>
            <person name="Alves R.J."/>
            <person name="Rittmann S.K."/>
            <person name="Melcher M."/>
            <person name="Leisch N."/>
            <person name="Schleper C."/>
        </authorList>
    </citation>
    <scope>NUCLEOTIDE SEQUENCE [LARGE SCALE GENOMIC DNA]</scope>
    <source>
        <strain evidence="1">EN76</strain>
    </source>
</reference>
<evidence type="ECO:0000313" key="2">
    <source>
        <dbReference type="Proteomes" id="UP000027093"/>
    </source>
</evidence>
<dbReference type="EMBL" id="CP007536">
    <property type="protein sequence ID" value="AIC14954.1"/>
    <property type="molecule type" value="Genomic_DNA"/>
</dbReference>
<evidence type="ECO:0008006" key="3">
    <source>
        <dbReference type="Google" id="ProtNLM"/>
    </source>
</evidence>
<proteinExistence type="predicted"/>
<dbReference type="OrthoDB" id="375305at2157"/>
<dbReference type="Proteomes" id="UP000027093">
    <property type="component" value="Chromosome"/>
</dbReference>
<dbReference type="AlphaFoldDB" id="A0A060HE76"/>